<organism evidence="2 3">
    <name type="scientific">Mycoemilia scoparia</name>
    <dbReference type="NCBI Taxonomy" id="417184"/>
    <lineage>
        <taxon>Eukaryota</taxon>
        <taxon>Fungi</taxon>
        <taxon>Fungi incertae sedis</taxon>
        <taxon>Zoopagomycota</taxon>
        <taxon>Kickxellomycotina</taxon>
        <taxon>Kickxellomycetes</taxon>
        <taxon>Kickxellales</taxon>
        <taxon>Kickxellaceae</taxon>
        <taxon>Mycoemilia</taxon>
    </lineage>
</organism>
<sequence>MNCSDLLLENIQLRDQFYREIYEKDPPPRDSLFSELEAAVLTNHKGMNNLFPLIQDTSELELMEDRLEQAQADIVDLEQQRDRIEFQYNNMEEDWQIVQDTLRKIAHSGSPSEIMELLDKPLDNIVGDEPQAAWQYVKDIIKKTTRSFDGQQQHSASSATAT</sequence>
<name>A0A9W8DSJ4_9FUNG</name>
<evidence type="ECO:0000256" key="1">
    <source>
        <dbReference type="SAM" id="Coils"/>
    </source>
</evidence>
<proteinExistence type="predicted"/>
<dbReference type="Proteomes" id="UP001150538">
    <property type="component" value="Unassembled WGS sequence"/>
</dbReference>
<reference evidence="2" key="1">
    <citation type="submission" date="2022-07" db="EMBL/GenBank/DDBJ databases">
        <title>Phylogenomic reconstructions and comparative analyses of Kickxellomycotina fungi.</title>
        <authorList>
            <person name="Reynolds N.K."/>
            <person name="Stajich J.E."/>
            <person name="Barry K."/>
            <person name="Grigoriev I.V."/>
            <person name="Crous P."/>
            <person name="Smith M.E."/>
        </authorList>
    </citation>
    <scope>NUCLEOTIDE SEQUENCE</scope>
    <source>
        <strain evidence="2">NBRC 100468</strain>
    </source>
</reference>
<dbReference type="OrthoDB" id="5588475at2759"/>
<gene>
    <name evidence="2" type="ORF">H4219_000960</name>
</gene>
<protein>
    <submittedName>
        <fullName evidence="2">Uncharacterized protein</fullName>
    </submittedName>
</protein>
<evidence type="ECO:0000313" key="2">
    <source>
        <dbReference type="EMBL" id="KAJ1921101.1"/>
    </source>
</evidence>
<keyword evidence="3" id="KW-1185">Reference proteome</keyword>
<accession>A0A9W8DSJ4</accession>
<evidence type="ECO:0000313" key="3">
    <source>
        <dbReference type="Proteomes" id="UP001150538"/>
    </source>
</evidence>
<dbReference type="AlphaFoldDB" id="A0A9W8DSJ4"/>
<feature type="coiled-coil region" evidence="1">
    <location>
        <begin position="53"/>
        <end position="94"/>
    </location>
</feature>
<comment type="caution">
    <text evidence="2">The sequence shown here is derived from an EMBL/GenBank/DDBJ whole genome shotgun (WGS) entry which is preliminary data.</text>
</comment>
<dbReference type="EMBL" id="JANBPU010000007">
    <property type="protein sequence ID" value="KAJ1921101.1"/>
    <property type="molecule type" value="Genomic_DNA"/>
</dbReference>
<keyword evidence="1" id="KW-0175">Coiled coil</keyword>